<keyword evidence="7" id="KW-0520">NAD</keyword>
<proteinExistence type="inferred from homology"/>
<dbReference type="EMBL" id="BAAAZW010000005">
    <property type="protein sequence ID" value="GAA3960483.1"/>
    <property type="molecule type" value="Genomic_DNA"/>
</dbReference>
<evidence type="ECO:0000259" key="11">
    <source>
        <dbReference type="PROSITE" id="PS01033"/>
    </source>
</evidence>
<keyword evidence="5" id="KW-0479">Metal-binding</keyword>
<name>A0ABP7P7I2_9ACTN</name>
<keyword evidence="6" id="KW-0408">Iron</keyword>
<dbReference type="PROSITE" id="PS01033">
    <property type="entry name" value="GLOBIN"/>
    <property type="match status" value="1"/>
</dbReference>
<dbReference type="PANTHER" id="PTHR43396">
    <property type="entry name" value="FLAVOHEMOPROTEIN"/>
    <property type="match status" value="1"/>
</dbReference>
<evidence type="ECO:0000256" key="1">
    <source>
        <dbReference type="ARBA" id="ARBA00006401"/>
    </source>
</evidence>
<dbReference type="CDD" id="cd06184">
    <property type="entry name" value="flavohem_like_fad_nad_binding"/>
    <property type="match status" value="1"/>
</dbReference>
<evidence type="ECO:0000256" key="3">
    <source>
        <dbReference type="ARBA" id="ARBA00022617"/>
    </source>
</evidence>
<accession>A0ABP7P7I2</accession>
<dbReference type="InterPro" id="IPR009050">
    <property type="entry name" value="Globin-like_sf"/>
</dbReference>
<dbReference type="EC" id="1.14.12.17" evidence="2"/>
<keyword evidence="3 10" id="KW-0349">Heme</keyword>
<feature type="domain" description="FAD-binding FR-type" evidence="12">
    <location>
        <begin position="153"/>
        <end position="254"/>
    </location>
</feature>
<comment type="caution">
    <text evidence="13">The sequence shown here is derived from an EMBL/GenBank/DDBJ whole genome shotgun (WGS) entry which is preliminary data.</text>
</comment>
<dbReference type="CDD" id="cd14782">
    <property type="entry name" value="FHb-globin_2"/>
    <property type="match status" value="1"/>
</dbReference>
<comment type="similarity">
    <text evidence="1">In the C-terminal section; belongs to the flavoprotein pyridine nucleotide cytochrome reductase family.</text>
</comment>
<keyword evidence="14" id="KW-1185">Reference proteome</keyword>
<dbReference type="Gene3D" id="3.40.50.80">
    <property type="entry name" value="Nucleotide-binding domain of ferredoxin-NADP reductase (FNR) module"/>
    <property type="match status" value="1"/>
</dbReference>
<dbReference type="RefSeq" id="WP_344783312.1">
    <property type="nucleotide sequence ID" value="NZ_BAAAZW010000005.1"/>
</dbReference>
<dbReference type="PANTHER" id="PTHR43396:SF3">
    <property type="entry name" value="FLAVOHEMOPROTEIN"/>
    <property type="match status" value="1"/>
</dbReference>
<dbReference type="SUPFAM" id="SSF63380">
    <property type="entry name" value="Riboflavin synthase domain-like"/>
    <property type="match status" value="1"/>
</dbReference>
<comment type="similarity">
    <text evidence="10">Belongs to the globin family.</text>
</comment>
<dbReference type="InterPro" id="IPR001433">
    <property type="entry name" value="OxRdtase_FAD/NAD-bd"/>
</dbReference>
<evidence type="ECO:0000256" key="5">
    <source>
        <dbReference type="ARBA" id="ARBA00022723"/>
    </source>
</evidence>
<dbReference type="SUPFAM" id="SSF52343">
    <property type="entry name" value="Ferredoxin reductase-like, C-terminal NADP-linked domain"/>
    <property type="match status" value="1"/>
</dbReference>
<evidence type="ECO:0000256" key="7">
    <source>
        <dbReference type="ARBA" id="ARBA00023027"/>
    </source>
</evidence>
<keyword evidence="4 10" id="KW-0561">Oxygen transport</keyword>
<evidence type="ECO:0000256" key="8">
    <source>
        <dbReference type="ARBA" id="ARBA00048649"/>
    </source>
</evidence>
<evidence type="ECO:0000313" key="13">
    <source>
        <dbReference type="EMBL" id="GAA3960483.1"/>
    </source>
</evidence>
<dbReference type="Pfam" id="PF00175">
    <property type="entry name" value="NAD_binding_1"/>
    <property type="match status" value="1"/>
</dbReference>
<dbReference type="Pfam" id="PF00042">
    <property type="entry name" value="Globin"/>
    <property type="match status" value="1"/>
</dbReference>
<sequence>MISDPTREVLAATLPAVEGALDDITPLFYRRMFAAHPELLDDLFNRANQKIGTQPKVLAGSIAAFARLQLIPDAAQQKFIIDRVAHKHASLGVVADQYPIVHKHLFAAIVDVLGEAVTPEVAAAWDELYWEMADTLIGRENELYAAAGVVPGDVWRDVVVIGRDQVSPDAVSFTVAAADGRLPAFTPGQYISVQVPLDDGAHQIRQYSLTGAPNEPQWRFSVKRDGEVSTYLHERLFEGDDLHVSTPFGDLALPEGDAPLLLASAGIGCTPVIGLLHHLVQTGDDRPVQVLHADRSRSRQPHRGELAELVDQLPGASLRQWYETGYDAGDGSRIGLMSLDDIPIDPETVALLCGPAGFLSSIRGSLLDKDLSEDRIHYETFGPELVRVGGRGGDAGASDGGAA</sequence>
<evidence type="ECO:0000256" key="10">
    <source>
        <dbReference type="RuleBase" id="RU000356"/>
    </source>
</evidence>
<evidence type="ECO:0000256" key="2">
    <source>
        <dbReference type="ARBA" id="ARBA00012229"/>
    </source>
</evidence>
<evidence type="ECO:0000256" key="4">
    <source>
        <dbReference type="ARBA" id="ARBA00022621"/>
    </source>
</evidence>
<keyword evidence="10" id="KW-0813">Transport</keyword>
<evidence type="ECO:0000259" key="12">
    <source>
        <dbReference type="PROSITE" id="PS51384"/>
    </source>
</evidence>
<dbReference type="PROSITE" id="PS51384">
    <property type="entry name" value="FAD_FR"/>
    <property type="match status" value="1"/>
</dbReference>
<dbReference type="InterPro" id="IPR012292">
    <property type="entry name" value="Globin/Proto"/>
</dbReference>
<dbReference type="InterPro" id="IPR039261">
    <property type="entry name" value="FNR_nucleotide-bd"/>
</dbReference>
<dbReference type="Gene3D" id="2.40.30.10">
    <property type="entry name" value="Translation factors"/>
    <property type="match status" value="1"/>
</dbReference>
<dbReference type="PRINTS" id="PR00409">
    <property type="entry name" value="PHDIOXRDTASE"/>
</dbReference>
<evidence type="ECO:0000313" key="14">
    <source>
        <dbReference type="Proteomes" id="UP001418444"/>
    </source>
</evidence>
<comment type="catalytic activity">
    <reaction evidence="8">
        <text>2 nitric oxide + NADH + 2 O2 = 2 nitrate + NAD(+) + H(+)</text>
        <dbReference type="Rhea" id="RHEA:19469"/>
        <dbReference type="ChEBI" id="CHEBI:15378"/>
        <dbReference type="ChEBI" id="CHEBI:15379"/>
        <dbReference type="ChEBI" id="CHEBI:16480"/>
        <dbReference type="ChEBI" id="CHEBI:17632"/>
        <dbReference type="ChEBI" id="CHEBI:57540"/>
        <dbReference type="ChEBI" id="CHEBI:57945"/>
        <dbReference type="EC" id="1.14.12.17"/>
    </reaction>
</comment>
<evidence type="ECO:0000256" key="6">
    <source>
        <dbReference type="ARBA" id="ARBA00023004"/>
    </source>
</evidence>
<reference evidence="14" key="1">
    <citation type="journal article" date="2019" name="Int. J. Syst. Evol. Microbiol.">
        <title>The Global Catalogue of Microorganisms (GCM) 10K type strain sequencing project: providing services to taxonomists for standard genome sequencing and annotation.</title>
        <authorList>
            <consortium name="The Broad Institute Genomics Platform"/>
            <consortium name="The Broad Institute Genome Sequencing Center for Infectious Disease"/>
            <person name="Wu L."/>
            <person name="Ma J."/>
        </authorList>
    </citation>
    <scope>NUCLEOTIDE SEQUENCE [LARGE SCALE GENOMIC DNA]</scope>
    <source>
        <strain evidence="14">JCM 16923</strain>
    </source>
</reference>
<dbReference type="InterPro" id="IPR000971">
    <property type="entry name" value="Globin"/>
</dbReference>
<dbReference type="InterPro" id="IPR017927">
    <property type="entry name" value="FAD-bd_FR_type"/>
</dbReference>
<dbReference type="Proteomes" id="UP001418444">
    <property type="component" value="Unassembled WGS sequence"/>
</dbReference>
<dbReference type="Gene3D" id="1.10.490.10">
    <property type="entry name" value="Globins"/>
    <property type="match status" value="1"/>
</dbReference>
<dbReference type="InterPro" id="IPR017938">
    <property type="entry name" value="Riboflavin_synthase-like_b-brl"/>
</dbReference>
<dbReference type="SUPFAM" id="SSF46458">
    <property type="entry name" value="Globin-like"/>
    <property type="match status" value="1"/>
</dbReference>
<protein>
    <recommendedName>
        <fullName evidence="2">nitric oxide dioxygenase</fullName>
        <ecNumber evidence="2">1.14.12.17</ecNumber>
    </recommendedName>
</protein>
<evidence type="ECO:0000256" key="9">
    <source>
        <dbReference type="ARBA" id="ARBA00049433"/>
    </source>
</evidence>
<organism evidence="13 14">
    <name type="scientific">Gordonia caeni</name>
    <dbReference type="NCBI Taxonomy" id="1007097"/>
    <lineage>
        <taxon>Bacteria</taxon>
        <taxon>Bacillati</taxon>
        <taxon>Actinomycetota</taxon>
        <taxon>Actinomycetes</taxon>
        <taxon>Mycobacteriales</taxon>
        <taxon>Gordoniaceae</taxon>
        <taxon>Gordonia</taxon>
    </lineage>
</organism>
<gene>
    <name evidence="13" type="ORF">GCM10022231_20570</name>
</gene>
<comment type="catalytic activity">
    <reaction evidence="9">
        <text>2 nitric oxide + NADPH + 2 O2 = 2 nitrate + NADP(+) + H(+)</text>
        <dbReference type="Rhea" id="RHEA:19465"/>
        <dbReference type="ChEBI" id="CHEBI:15378"/>
        <dbReference type="ChEBI" id="CHEBI:15379"/>
        <dbReference type="ChEBI" id="CHEBI:16480"/>
        <dbReference type="ChEBI" id="CHEBI:17632"/>
        <dbReference type="ChEBI" id="CHEBI:57783"/>
        <dbReference type="ChEBI" id="CHEBI:58349"/>
        <dbReference type="EC" id="1.14.12.17"/>
    </reaction>
</comment>
<feature type="domain" description="Globin" evidence="11">
    <location>
        <begin position="1"/>
        <end position="141"/>
    </location>
</feature>